<gene>
    <name evidence="1" type="ORF">A2996_02880</name>
</gene>
<keyword evidence="1" id="KW-0255">Endonuclease</keyword>
<organism evidence="1 2">
    <name type="scientific">Candidatus Campbellbacteria bacterium RIFCSPLOWO2_01_FULL_34_15</name>
    <dbReference type="NCBI Taxonomy" id="1797579"/>
    <lineage>
        <taxon>Bacteria</taxon>
        <taxon>Candidatus Campbelliibacteriota</taxon>
    </lineage>
</organism>
<dbReference type="InterPro" id="IPR019059">
    <property type="entry name" value="Restrct_endonuc_II_HaeIII"/>
</dbReference>
<proteinExistence type="predicted"/>
<evidence type="ECO:0000313" key="1">
    <source>
        <dbReference type="EMBL" id="OGD68669.1"/>
    </source>
</evidence>
<dbReference type="AlphaFoldDB" id="A0A1F5EMN8"/>
<keyword evidence="1" id="KW-0540">Nuclease</keyword>
<protein>
    <submittedName>
        <fullName evidence="1">Restriction endonuclease</fullName>
    </submittedName>
</protein>
<evidence type="ECO:0000313" key="2">
    <source>
        <dbReference type="Proteomes" id="UP000176865"/>
    </source>
</evidence>
<dbReference type="EMBL" id="MFAB01000018">
    <property type="protein sequence ID" value="OGD68669.1"/>
    <property type="molecule type" value="Genomic_DNA"/>
</dbReference>
<accession>A0A1F5EMN8</accession>
<dbReference type="GO" id="GO:0004519">
    <property type="term" value="F:endonuclease activity"/>
    <property type="evidence" value="ECO:0007669"/>
    <property type="project" value="UniProtKB-KW"/>
</dbReference>
<dbReference type="Proteomes" id="UP000176865">
    <property type="component" value="Unassembled WGS sequence"/>
</dbReference>
<reference evidence="1 2" key="1">
    <citation type="journal article" date="2016" name="Nat. Commun.">
        <title>Thousands of microbial genomes shed light on interconnected biogeochemical processes in an aquifer system.</title>
        <authorList>
            <person name="Anantharaman K."/>
            <person name="Brown C.T."/>
            <person name="Hug L.A."/>
            <person name="Sharon I."/>
            <person name="Castelle C.J."/>
            <person name="Probst A.J."/>
            <person name="Thomas B.C."/>
            <person name="Singh A."/>
            <person name="Wilkins M.J."/>
            <person name="Karaoz U."/>
            <person name="Brodie E.L."/>
            <person name="Williams K.H."/>
            <person name="Hubbard S.S."/>
            <person name="Banfield J.F."/>
        </authorList>
    </citation>
    <scope>NUCLEOTIDE SEQUENCE [LARGE SCALE GENOMIC DNA]</scope>
</reference>
<keyword evidence="1" id="KW-0378">Hydrolase</keyword>
<comment type="caution">
    <text evidence="1">The sequence shown here is derived from an EMBL/GenBank/DDBJ whole genome shotgun (WGS) entry which is preliminary data.</text>
</comment>
<sequence length="326" mass="36924">MASTNSKQMTTGKSFEYALLVSFEEKLKDKTNLEVIKNSAFDVAKSCFDSVSSNEKSEYLLSASFAVNFLVDIEPRLSNDIGKDDILQLEILSDNHGKSGDVRDVLAIRLLQKWEIGVSAKNNHKAVKHSRLSSNIDFGDKWLGVKASKEYFDTIIPIFNNLEKIRKDSGGKKKWSELGDYHSTIYVPILKAFIKELRNLYKRDSEKVAHNLVAYLVGNKDFYKVIKGKNFVEIHAYNLSGTLNLSFKEIQPKYKTPKVPLPTEIVDIDLKTGSDTTAIVTMNNDWTLSFRIHNASSRVESSLKFDINLLKSPKKLFKNTLNISKD</sequence>
<dbReference type="Pfam" id="PF09556">
    <property type="entry name" value="RE_HaeIII"/>
    <property type="match status" value="1"/>
</dbReference>
<dbReference type="STRING" id="1797579.A2996_02880"/>
<name>A0A1F5EMN8_9BACT</name>